<proteinExistence type="predicted"/>
<keyword evidence="2" id="KW-1185">Reference proteome</keyword>
<evidence type="ECO:0000313" key="1">
    <source>
        <dbReference type="EMBL" id="RAK59851.1"/>
    </source>
</evidence>
<dbReference type="EMBL" id="QFYP01000001">
    <property type="protein sequence ID" value="RAK59851.1"/>
    <property type="molecule type" value="Genomic_DNA"/>
</dbReference>
<accession>A0A328B0A3</accession>
<organism evidence="1 2">
    <name type="scientific">Phenylobacterium hankyongense</name>
    <dbReference type="NCBI Taxonomy" id="1813876"/>
    <lineage>
        <taxon>Bacteria</taxon>
        <taxon>Pseudomonadati</taxon>
        <taxon>Pseudomonadota</taxon>
        <taxon>Alphaproteobacteria</taxon>
        <taxon>Caulobacterales</taxon>
        <taxon>Caulobacteraceae</taxon>
        <taxon>Phenylobacterium</taxon>
    </lineage>
</organism>
<dbReference type="OrthoDB" id="7210778at2"/>
<sequence length="67" mass="7746">MTDVTYVSFVPRSRRGQLRSALAAEDTGPISWVEKRRMFGSEFHFSGPSRLVRKTHAYITEWLASDR</sequence>
<gene>
    <name evidence="1" type="ORF">DJ021_08550</name>
</gene>
<evidence type="ECO:0000313" key="2">
    <source>
        <dbReference type="Proteomes" id="UP000249842"/>
    </source>
</evidence>
<dbReference type="AlphaFoldDB" id="A0A328B0A3"/>
<comment type="caution">
    <text evidence="1">The sequence shown here is derived from an EMBL/GenBank/DDBJ whole genome shotgun (WGS) entry which is preliminary data.</text>
</comment>
<dbReference type="RefSeq" id="WP_111457144.1">
    <property type="nucleotide sequence ID" value="NZ_QFYP01000001.1"/>
</dbReference>
<name>A0A328B0A3_9CAUL</name>
<reference evidence="2" key="1">
    <citation type="submission" date="2018-05" db="EMBL/GenBank/DDBJ databases">
        <authorList>
            <person name="Li X."/>
        </authorList>
    </citation>
    <scope>NUCLEOTIDE SEQUENCE [LARGE SCALE GENOMIC DNA]</scope>
    <source>
        <strain evidence="2">HKS-05</strain>
    </source>
</reference>
<protein>
    <submittedName>
        <fullName evidence="1">Uncharacterized protein</fullName>
    </submittedName>
</protein>
<dbReference type="Proteomes" id="UP000249842">
    <property type="component" value="Unassembled WGS sequence"/>
</dbReference>